<accession>A0ACC7P4H5</accession>
<name>A0ACC7P4H5_9BACL</name>
<comment type="caution">
    <text evidence="1">The sequence shown here is derived from an EMBL/GenBank/DDBJ whole genome shotgun (WGS) entry which is preliminary data.</text>
</comment>
<organism evidence="1 2">
    <name type="scientific">Paenibacillus mesotrionivorans</name>
    <dbReference type="NCBI Taxonomy" id="3160968"/>
    <lineage>
        <taxon>Bacteria</taxon>
        <taxon>Bacillati</taxon>
        <taxon>Bacillota</taxon>
        <taxon>Bacilli</taxon>
        <taxon>Bacillales</taxon>
        <taxon>Paenibacillaceae</taxon>
        <taxon>Paenibacillus</taxon>
    </lineage>
</organism>
<evidence type="ECO:0000313" key="1">
    <source>
        <dbReference type="EMBL" id="MFM9330494.1"/>
    </source>
</evidence>
<dbReference type="Proteomes" id="UP001631969">
    <property type="component" value="Unassembled WGS sequence"/>
</dbReference>
<protein>
    <submittedName>
        <fullName evidence="1">AraC family transcriptional regulator</fullName>
    </submittedName>
</protein>
<dbReference type="EMBL" id="JBJURJ010000013">
    <property type="protein sequence ID" value="MFM9330494.1"/>
    <property type="molecule type" value="Genomic_DNA"/>
</dbReference>
<gene>
    <name evidence="1" type="ORF">ACI1P1_19515</name>
</gene>
<reference evidence="1" key="1">
    <citation type="submission" date="2024-12" db="EMBL/GenBank/DDBJ databases">
        <authorList>
            <person name="Wu N."/>
        </authorList>
    </citation>
    <scope>NUCLEOTIDE SEQUENCE</scope>
    <source>
        <strain evidence="1">P15</strain>
    </source>
</reference>
<evidence type="ECO:0000313" key="2">
    <source>
        <dbReference type="Proteomes" id="UP001631969"/>
    </source>
</evidence>
<keyword evidence="2" id="KW-1185">Reference proteome</keyword>
<sequence>MDLNYGVAINPYPSRDELSVLFSGHSQTSADHKVGPLVHSHHLLHYVLSGRGVFHCRGKEYLLEAGAAFFIYPGELVRYDADPQSPWAYRWTGYKGGQVDELLARLDITPEKPVIQNAYSSKTCSLFRRIERVFGKGEPSCDLQASGWLRLILADLVGNRQRTETSDPEPEAQITRQVEQAIRWLTLQYSQQISIEQLAQTLGYHRTHLSKMFKQHTGLSPMQFLLKIRMERARLLLSDPLTVEQVAASVGFPDALYFSKQFKKWYGQAPTDYRHYQLNMGPSRRE</sequence>
<proteinExistence type="predicted"/>